<evidence type="ECO:0000256" key="3">
    <source>
        <dbReference type="ARBA" id="ARBA00022692"/>
    </source>
</evidence>
<evidence type="ECO:0000256" key="1">
    <source>
        <dbReference type="ARBA" id="ARBA00004651"/>
    </source>
</evidence>
<feature type="domain" description="ABC3 transporter permease C-terminal" evidence="7">
    <location>
        <begin position="64"/>
        <end position="179"/>
    </location>
</feature>
<dbReference type="Proteomes" id="UP000261905">
    <property type="component" value="Unassembled WGS sequence"/>
</dbReference>
<dbReference type="AlphaFoldDB" id="A0A371PL01"/>
<dbReference type="OrthoDB" id="1937696at2"/>
<feature type="transmembrane region" description="Helical" evidence="6">
    <location>
        <begin position="58"/>
        <end position="77"/>
    </location>
</feature>
<dbReference type="InterPro" id="IPR003838">
    <property type="entry name" value="ABC3_permease_C"/>
</dbReference>
<evidence type="ECO:0000256" key="2">
    <source>
        <dbReference type="ARBA" id="ARBA00022475"/>
    </source>
</evidence>
<feature type="transmembrane region" description="Helical" evidence="6">
    <location>
        <begin position="196"/>
        <end position="219"/>
    </location>
</feature>
<feature type="transmembrane region" description="Helical" evidence="6">
    <location>
        <begin position="323"/>
        <end position="349"/>
    </location>
</feature>
<evidence type="ECO:0000256" key="5">
    <source>
        <dbReference type="ARBA" id="ARBA00023136"/>
    </source>
</evidence>
<dbReference type="GO" id="GO:0005886">
    <property type="term" value="C:plasma membrane"/>
    <property type="evidence" value="ECO:0007669"/>
    <property type="project" value="UniProtKB-SubCell"/>
</dbReference>
<keyword evidence="9" id="KW-1185">Reference proteome</keyword>
<feature type="transmembrane region" description="Helical" evidence="6">
    <location>
        <begin position="225"/>
        <end position="244"/>
    </location>
</feature>
<dbReference type="PANTHER" id="PTHR46795">
    <property type="entry name" value="ABC TRANSPORTER PERMEASE-RELATED-RELATED"/>
    <property type="match status" value="1"/>
</dbReference>
<dbReference type="Pfam" id="PF02687">
    <property type="entry name" value="FtsX"/>
    <property type="match status" value="1"/>
</dbReference>
<dbReference type="EMBL" id="QUBQ01000001">
    <property type="protein sequence ID" value="REK76876.1"/>
    <property type="molecule type" value="Genomic_DNA"/>
</dbReference>
<sequence length="451" mass="50781">MTFRSLALSNIRGNLRSYSAFFMSSVFSVMIFYMFAAFGFHPELTDSQVIRVTSVRQGMWFCQIIIIMFSFLFVLYSNTAFLQSRSKEFGLLSLLGMTRMQLRKLIVIENMVIAVAAIIAGIGMGTFFSKPFFMTLAVLLKMKDPITAVISFQALWITAVSFLVLFTLISIWTVVQLGNSTIVDLLKSANKTHREIAYSPWLAFFSILSLAAAYSIALILDMNHLVVLAVFILFATIIGTYLLFTQASTCMLRWLSRNPKLYYHRTNMLVLSQLGHKLKGNARILFMATILSAVLLTVSGTIYMLVLAVQIDEIQTQYSDAQGLLALTLFIGMLISLLFFIAAGSMIYFKLFTDLQQDQAHYQALSRIGVTPFELRKIIVTEIGVLFFAPCLVGIVHALVALKALNNLLMVSNWLYSFVIIGIYVIMQVIYFLVACNSYMRSIHLSKGERL</sequence>
<reference evidence="8 9" key="1">
    <citation type="submission" date="2018-08" db="EMBL/GenBank/DDBJ databases">
        <title>Paenibacillus sp. M4BSY-1, whole genome shotgun sequence.</title>
        <authorList>
            <person name="Tuo L."/>
        </authorList>
    </citation>
    <scope>NUCLEOTIDE SEQUENCE [LARGE SCALE GENOMIC DNA]</scope>
    <source>
        <strain evidence="8 9">M4BSY-1</strain>
    </source>
</reference>
<comment type="subcellular location">
    <subcellularLocation>
        <location evidence="1">Cell membrane</location>
        <topology evidence="1">Multi-pass membrane protein</topology>
    </subcellularLocation>
</comment>
<keyword evidence="5 6" id="KW-0472">Membrane</keyword>
<feature type="transmembrane region" description="Helical" evidence="6">
    <location>
        <begin position="414"/>
        <end position="434"/>
    </location>
</feature>
<dbReference type="PANTHER" id="PTHR46795:SF1">
    <property type="entry name" value="ABC TRANSPORTER PERMEASE PROTEIN"/>
    <property type="match status" value="1"/>
</dbReference>
<feature type="transmembrane region" description="Helical" evidence="6">
    <location>
        <begin position="284"/>
        <end position="311"/>
    </location>
</feature>
<proteinExistence type="predicted"/>
<evidence type="ECO:0000259" key="7">
    <source>
        <dbReference type="Pfam" id="PF02687"/>
    </source>
</evidence>
<evidence type="ECO:0000313" key="9">
    <source>
        <dbReference type="Proteomes" id="UP000261905"/>
    </source>
</evidence>
<name>A0A371PL01_9BACL</name>
<evidence type="ECO:0000256" key="4">
    <source>
        <dbReference type="ARBA" id="ARBA00022989"/>
    </source>
</evidence>
<evidence type="ECO:0000313" key="8">
    <source>
        <dbReference type="EMBL" id="REK76876.1"/>
    </source>
</evidence>
<feature type="transmembrane region" description="Helical" evidence="6">
    <location>
        <begin position="105"/>
        <end position="128"/>
    </location>
</feature>
<dbReference type="RefSeq" id="WP_116044086.1">
    <property type="nucleotide sequence ID" value="NZ_QUBQ01000001.1"/>
</dbReference>
<dbReference type="InterPro" id="IPR052536">
    <property type="entry name" value="ABC-4_Integral_Memb_Prot"/>
</dbReference>
<keyword evidence="2" id="KW-1003">Cell membrane</keyword>
<protein>
    <submittedName>
        <fullName evidence="8">ABC transporter permease</fullName>
    </submittedName>
</protein>
<organism evidence="8 9">
    <name type="scientific">Paenibacillus paeoniae</name>
    <dbReference type="NCBI Taxonomy" id="2292705"/>
    <lineage>
        <taxon>Bacteria</taxon>
        <taxon>Bacillati</taxon>
        <taxon>Bacillota</taxon>
        <taxon>Bacilli</taxon>
        <taxon>Bacillales</taxon>
        <taxon>Paenibacillaceae</taxon>
        <taxon>Paenibacillus</taxon>
    </lineage>
</organism>
<feature type="transmembrane region" description="Helical" evidence="6">
    <location>
        <begin position="20"/>
        <end position="38"/>
    </location>
</feature>
<keyword evidence="3 6" id="KW-0812">Transmembrane</keyword>
<keyword evidence="4 6" id="KW-1133">Transmembrane helix</keyword>
<evidence type="ECO:0000256" key="6">
    <source>
        <dbReference type="SAM" id="Phobius"/>
    </source>
</evidence>
<gene>
    <name evidence="8" type="ORF">DX130_07585</name>
</gene>
<accession>A0A371PL01</accession>
<feature type="transmembrane region" description="Helical" evidence="6">
    <location>
        <begin position="383"/>
        <end position="402"/>
    </location>
</feature>
<comment type="caution">
    <text evidence="8">The sequence shown here is derived from an EMBL/GenBank/DDBJ whole genome shotgun (WGS) entry which is preliminary data.</text>
</comment>
<feature type="transmembrane region" description="Helical" evidence="6">
    <location>
        <begin position="148"/>
        <end position="175"/>
    </location>
</feature>